<reference evidence="2 3" key="1">
    <citation type="submission" date="2015-06" db="EMBL/GenBank/DDBJ databases">
        <title>New insights into the roles of widespread benthic archaea in carbon and nitrogen cycling.</title>
        <authorList>
            <person name="Lazar C.S."/>
            <person name="Baker B.J."/>
            <person name="Seitz K.W."/>
            <person name="Hyde A.S."/>
            <person name="Dick G.J."/>
            <person name="Hinrichs K.-U."/>
            <person name="Teske A.P."/>
        </authorList>
    </citation>
    <scope>NUCLEOTIDE SEQUENCE [LARGE SCALE GENOMIC DNA]</scope>
    <source>
        <strain evidence="2">DG-45</strain>
    </source>
</reference>
<dbReference type="Proteomes" id="UP000037210">
    <property type="component" value="Unassembled WGS sequence"/>
</dbReference>
<dbReference type="PANTHER" id="PTHR39418">
    <property type="entry name" value="DEHYDROGENASE-RELATED"/>
    <property type="match status" value="1"/>
</dbReference>
<accession>A0A0M0BR94</accession>
<feature type="domain" description="Formylmethanofuran dehydrogenase subunit E" evidence="1">
    <location>
        <begin position="22"/>
        <end position="143"/>
    </location>
</feature>
<organism evidence="2 3">
    <name type="scientific">miscellaneous Crenarchaeota group-15 archaeon DG-45</name>
    <dbReference type="NCBI Taxonomy" id="1685127"/>
    <lineage>
        <taxon>Archaea</taxon>
        <taxon>Candidatus Bathyarchaeota</taxon>
        <taxon>MCG-15</taxon>
    </lineage>
</organism>
<dbReference type="InterPro" id="IPR053194">
    <property type="entry name" value="tRNA_methyltr_O"/>
</dbReference>
<dbReference type="InterPro" id="IPR003814">
    <property type="entry name" value="FmdEsu_dom"/>
</dbReference>
<dbReference type="Pfam" id="PF02663">
    <property type="entry name" value="FmdE"/>
    <property type="match status" value="1"/>
</dbReference>
<sequence length="146" mass="16438">MKVDTPKQRAWSEELLDRATEFHGHGGPYMVVGLRMGLAALRRLDARGWFDLRCRVSLRWRPPDSCVIDGIQSSTGCTMGKHNIEVEDGEGVAARFTKEGRRVDIILRQEVFDEIERALAGEGEGTVEELMDELIAASDRDLFEAF</sequence>
<protein>
    <recommendedName>
        <fullName evidence="1">Formylmethanofuran dehydrogenase subunit E domain-containing protein</fullName>
    </recommendedName>
</protein>
<dbReference type="Gene3D" id="3.30.1330.130">
    <property type="match status" value="1"/>
</dbReference>
<evidence type="ECO:0000259" key="1">
    <source>
        <dbReference type="Pfam" id="PF02663"/>
    </source>
</evidence>
<proteinExistence type="predicted"/>
<gene>
    <name evidence="2" type="ORF">AC482_02790</name>
</gene>
<name>A0A0M0BR94_9ARCH</name>
<dbReference type="AlphaFoldDB" id="A0A0M0BR94"/>
<comment type="caution">
    <text evidence="2">The sequence shown here is derived from an EMBL/GenBank/DDBJ whole genome shotgun (WGS) entry which is preliminary data.</text>
</comment>
<evidence type="ECO:0000313" key="3">
    <source>
        <dbReference type="Proteomes" id="UP000037210"/>
    </source>
</evidence>
<dbReference type="PANTHER" id="PTHR39418:SF1">
    <property type="entry name" value="DEHYDROGENASE"/>
    <property type="match status" value="1"/>
</dbReference>
<evidence type="ECO:0000313" key="2">
    <source>
        <dbReference type="EMBL" id="KON30900.1"/>
    </source>
</evidence>
<dbReference type="EMBL" id="LFWZ01000019">
    <property type="protein sequence ID" value="KON30900.1"/>
    <property type="molecule type" value="Genomic_DNA"/>
</dbReference>
<dbReference type="SUPFAM" id="SSF143555">
    <property type="entry name" value="FwdE-like"/>
    <property type="match status" value="1"/>
</dbReference>